<reference evidence="1" key="1">
    <citation type="submission" date="2019-04" db="EMBL/GenBank/DDBJ databases">
        <authorList>
            <consortium name="Science for Life Laboratories"/>
        </authorList>
    </citation>
    <scope>NUCLEOTIDE SEQUENCE</scope>
    <source>
        <strain evidence="1">MBLW1</strain>
    </source>
</reference>
<sequence>MSSDAERQQAKMQEFMRLLPLTLDLAGLPRCEVGKQFTEEQMEFRLNSIRIAYKLARKLVIEISKPAE</sequence>
<dbReference type="AlphaFoldDB" id="A0A6C2YNB0"/>
<evidence type="ECO:0000313" key="2">
    <source>
        <dbReference type="Proteomes" id="UP000464378"/>
    </source>
</evidence>
<dbReference type="InParanoid" id="A0A6C2YNB0"/>
<dbReference type="RefSeq" id="WP_162657564.1">
    <property type="nucleotide sequence ID" value="NZ_LR593887.1"/>
</dbReference>
<organism evidence="1">
    <name type="scientific">Tuwongella immobilis</name>
    <dbReference type="NCBI Taxonomy" id="692036"/>
    <lineage>
        <taxon>Bacteria</taxon>
        <taxon>Pseudomonadati</taxon>
        <taxon>Planctomycetota</taxon>
        <taxon>Planctomycetia</taxon>
        <taxon>Gemmatales</taxon>
        <taxon>Gemmataceae</taxon>
        <taxon>Tuwongella</taxon>
    </lineage>
</organism>
<name>A0A6C2YNB0_9BACT</name>
<keyword evidence="2" id="KW-1185">Reference proteome</keyword>
<dbReference type="EMBL" id="LR593887">
    <property type="protein sequence ID" value="VTS01232.1"/>
    <property type="molecule type" value="Genomic_DNA"/>
</dbReference>
<dbReference type="KEGG" id="tim:GMBLW1_15780"/>
<proteinExistence type="predicted"/>
<accession>A0A6C2YNB0</accession>
<evidence type="ECO:0000313" key="1">
    <source>
        <dbReference type="EMBL" id="VIP02382.1"/>
    </source>
</evidence>
<protein>
    <submittedName>
        <fullName evidence="1">Uncharacterized protein</fullName>
    </submittedName>
</protein>
<dbReference type="Proteomes" id="UP000464378">
    <property type="component" value="Chromosome"/>
</dbReference>
<dbReference type="EMBL" id="LR586016">
    <property type="protein sequence ID" value="VIP02382.1"/>
    <property type="molecule type" value="Genomic_DNA"/>
</dbReference>
<gene>
    <name evidence="1" type="ORF">GMBLW1_15780</name>
</gene>